<name>A0A8H7NEE9_BIOOC</name>
<accession>A0A8H7NEE9</accession>
<evidence type="ECO:0000313" key="2">
    <source>
        <dbReference type="Proteomes" id="UP000616885"/>
    </source>
</evidence>
<dbReference type="Proteomes" id="UP000616885">
    <property type="component" value="Unassembled WGS sequence"/>
</dbReference>
<reference evidence="1" key="1">
    <citation type="submission" date="2020-10" db="EMBL/GenBank/DDBJ databases">
        <title>High-Quality Genome Resource of Clonostachys rosea strain S41 by Oxford Nanopore Long-Read Sequencing.</title>
        <authorList>
            <person name="Wang H."/>
        </authorList>
    </citation>
    <scope>NUCLEOTIDE SEQUENCE</scope>
    <source>
        <strain evidence="1">S41</strain>
    </source>
</reference>
<gene>
    <name evidence="1" type="ORF">IM811_012895</name>
</gene>
<sequence length="132" mass="14600">MSPSTASMSQPSRSVLEAFNLHGTPTPLEGGRGLCFQVNDTVLKPSEDYEESQFIAEVINKLHSIRPPRPTVYLSRTPRFLTRLYMSKMAGQPGAFYLAVMLTELIAIPLCSNWRAGSTLISHCLVSLGRPF</sequence>
<organism evidence="1 2">
    <name type="scientific">Bionectria ochroleuca</name>
    <name type="common">Gliocladium roseum</name>
    <dbReference type="NCBI Taxonomy" id="29856"/>
    <lineage>
        <taxon>Eukaryota</taxon>
        <taxon>Fungi</taxon>
        <taxon>Dikarya</taxon>
        <taxon>Ascomycota</taxon>
        <taxon>Pezizomycotina</taxon>
        <taxon>Sordariomycetes</taxon>
        <taxon>Hypocreomycetidae</taxon>
        <taxon>Hypocreales</taxon>
        <taxon>Bionectriaceae</taxon>
        <taxon>Clonostachys</taxon>
    </lineage>
</organism>
<comment type="caution">
    <text evidence="1">The sequence shown here is derived from an EMBL/GenBank/DDBJ whole genome shotgun (WGS) entry which is preliminary data.</text>
</comment>
<evidence type="ECO:0000313" key="1">
    <source>
        <dbReference type="EMBL" id="KAF9754137.1"/>
    </source>
</evidence>
<protein>
    <submittedName>
        <fullName evidence="1">Uncharacterized protein</fullName>
    </submittedName>
</protein>
<proteinExistence type="predicted"/>
<dbReference type="AlphaFoldDB" id="A0A8H7NEE9"/>
<dbReference type="EMBL" id="JADCTT010000004">
    <property type="protein sequence ID" value="KAF9754137.1"/>
    <property type="molecule type" value="Genomic_DNA"/>
</dbReference>